<organism evidence="1">
    <name type="scientific">Rhizophora mucronata</name>
    <name type="common">Asiatic mangrove</name>
    <dbReference type="NCBI Taxonomy" id="61149"/>
    <lineage>
        <taxon>Eukaryota</taxon>
        <taxon>Viridiplantae</taxon>
        <taxon>Streptophyta</taxon>
        <taxon>Embryophyta</taxon>
        <taxon>Tracheophyta</taxon>
        <taxon>Spermatophyta</taxon>
        <taxon>Magnoliopsida</taxon>
        <taxon>eudicotyledons</taxon>
        <taxon>Gunneridae</taxon>
        <taxon>Pentapetalae</taxon>
        <taxon>rosids</taxon>
        <taxon>fabids</taxon>
        <taxon>Malpighiales</taxon>
        <taxon>Rhizophoraceae</taxon>
        <taxon>Rhizophora</taxon>
    </lineage>
</organism>
<dbReference type="EMBL" id="GGEC01064362">
    <property type="protein sequence ID" value="MBX44846.1"/>
    <property type="molecule type" value="Transcribed_RNA"/>
</dbReference>
<evidence type="ECO:0000313" key="1">
    <source>
        <dbReference type="EMBL" id="MBX44846.1"/>
    </source>
</evidence>
<sequence>MEWWSIYHRDPVNSGKGKSNLHKNTPLPTPFLQIFAPDPFIGLNHHNSTSLLLDLLTKSYLSRLNL</sequence>
<reference evidence="1" key="1">
    <citation type="submission" date="2018-02" db="EMBL/GenBank/DDBJ databases">
        <title>Rhizophora mucronata_Transcriptome.</title>
        <authorList>
            <person name="Meera S.P."/>
            <person name="Sreeshan A."/>
            <person name="Augustine A."/>
        </authorList>
    </citation>
    <scope>NUCLEOTIDE SEQUENCE</scope>
    <source>
        <tissue evidence="1">Leaf</tissue>
    </source>
</reference>
<protein>
    <submittedName>
        <fullName evidence="1">Uncharacterized protein</fullName>
    </submittedName>
</protein>
<name>A0A2P2NQR0_RHIMU</name>
<proteinExistence type="predicted"/>
<dbReference type="AlphaFoldDB" id="A0A2P2NQR0"/>
<accession>A0A2P2NQR0</accession>